<evidence type="ECO:0000313" key="5">
    <source>
        <dbReference type="Proteomes" id="UP000256269"/>
    </source>
</evidence>
<dbReference type="Proteomes" id="UP000256269">
    <property type="component" value="Unassembled WGS sequence"/>
</dbReference>
<dbReference type="PANTHER" id="PTHR43649:SF29">
    <property type="entry name" value="OSMOPROTECTIVE COMPOUNDS-BINDING PROTEIN GGTB"/>
    <property type="match status" value="1"/>
</dbReference>
<proteinExistence type="inferred from homology"/>
<keyword evidence="2" id="KW-0813">Transport</keyword>
<evidence type="ECO:0000256" key="1">
    <source>
        <dbReference type="ARBA" id="ARBA00008520"/>
    </source>
</evidence>
<dbReference type="InterPro" id="IPR050490">
    <property type="entry name" value="Bact_solute-bd_prot1"/>
</dbReference>
<dbReference type="PROSITE" id="PS51318">
    <property type="entry name" value="TAT"/>
    <property type="match status" value="1"/>
</dbReference>
<dbReference type="AlphaFoldDB" id="A0A3E0HBC4"/>
<feature type="chain" id="PRO_5017618705" evidence="3">
    <location>
        <begin position="35"/>
        <end position="439"/>
    </location>
</feature>
<keyword evidence="5" id="KW-1185">Reference proteome</keyword>
<dbReference type="InterPro" id="IPR006311">
    <property type="entry name" value="TAT_signal"/>
</dbReference>
<dbReference type="Gene3D" id="3.40.190.10">
    <property type="entry name" value="Periplasmic binding protein-like II"/>
    <property type="match status" value="2"/>
</dbReference>
<gene>
    <name evidence="4" type="ORF">BCF44_11137</name>
</gene>
<dbReference type="PANTHER" id="PTHR43649">
    <property type="entry name" value="ARABINOSE-BINDING PROTEIN-RELATED"/>
    <property type="match status" value="1"/>
</dbReference>
<name>A0A3E0HBC4_9PSEU</name>
<comment type="similarity">
    <text evidence="1">Belongs to the bacterial solute-binding protein 1 family.</text>
</comment>
<keyword evidence="4" id="KW-0762">Sugar transport</keyword>
<accession>A0A3E0HBC4</accession>
<organism evidence="4 5">
    <name type="scientific">Kutzneria buriramensis</name>
    <dbReference type="NCBI Taxonomy" id="1045776"/>
    <lineage>
        <taxon>Bacteria</taxon>
        <taxon>Bacillati</taxon>
        <taxon>Actinomycetota</taxon>
        <taxon>Actinomycetes</taxon>
        <taxon>Pseudonocardiales</taxon>
        <taxon>Pseudonocardiaceae</taxon>
        <taxon>Kutzneria</taxon>
    </lineage>
</organism>
<protein>
    <submittedName>
        <fullName evidence="4">Multiple sugar transport system substrate-binding protein</fullName>
    </submittedName>
</protein>
<dbReference type="OrthoDB" id="8663148at2"/>
<sequence length="439" mass="48187">MARPRPGQLPTFDRRSALKVLLAGAGLAAVPGLAACGSGGSTGGASSNTVTFGSNGSDAKPKQAYQAVLDAFAKQSGGLTAKVNTQDHQAFQQNINSYLQGTPDDVFTWFAGYRMQFFANKKLLSPIDDVWDKIGANFPQAVKDLSKNPADGHYYFVPIYNYPWGVFYRKSLFQAKGYEVPKTFDDLINLAKKMQGDGLSPFVQGFGGGESWMLLGTFDYLNMRTNGYQFHMDLMHGKESWTDPKVKSAMDSWKRMLPYYQAGASSKKWEDASAALVNKTGGMMVIGMFVGQSFTNQSDYEDLDFFAFPEINSQYGTDAVEAPMDGFLLSKNPKNPDGAKKLLEYLGTAEAENTYLSIDASNLAVNEKADTSKYGTLQQKAVKFVADAKQLSQFGDRDSDPGFIQNVVEPAFAQFVQSPNNSDSLLTQIQSQKSQYFQS</sequence>
<evidence type="ECO:0000256" key="3">
    <source>
        <dbReference type="SAM" id="SignalP"/>
    </source>
</evidence>
<dbReference type="InterPro" id="IPR006059">
    <property type="entry name" value="SBP"/>
</dbReference>
<dbReference type="Pfam" id="PF01547">
    <property type="entry name" value="SBP_bac_1"/>
    <property type="match status" value="1"/>
</dbReference>
<dbReference type="RefSeq" id="WP_116177789.1">
    <property type="nucleotide sequence ID" value="NZ_CP144375.1"/>
</dbReference>
<evidence type="ECO:0000256" key="2">
    <source>
        <dbReference type="ARBA" id="ARBA00022448"/>
    </source>
</evidence>
<evidence type="ECO:0000313" key="4">
    <source>
        <dbReference type="EMBL" id="REH41736.1"/>
    </source>
</evidence>
<dbReference type="SUPFAM" id="SSF53850">
    <property type="entry name" value="Periplasmic binding protein-like II"/>
    <property type="match status" value="1"/>
</dbReference>
<comment type="caution">
    <text evidence="4">The sequence shown here is derived from an EMBL/GenBank/DDBJ whole genome shotgun (WGS) entry which is preliminary data.</text>
</comment>
<keyword evidence="3" id="KW-0732">Signal</keyword>
<dbReference type="EMBL" id="QUNO01000011">
    <property type="protein sequence ID" value="REH41736.1"/>
    <property type="molecule type" value="Genomic_DNA"/>
</dbReference>
<reference evidence="4 5" key="1">
    <citation type="submission" date="2018-08" db="EMBL/GenBank/DDBJ databases">
        <title>Genomic Encyclopedia of Archaeal and Bacterial Type Strains, Phase II (KMG-II): from individual species to whole genera.</title>
        <authorList>
            <person name="Goeker M."/>
        </authorList>
    </citation>
    <scope>NUCLEOTIDE SEQUENCE [LARGE SCALE GENOMIC DNA]</scope>
    <source>
        <strain evidence="4 5">DSM 45791</strain>
    </source>
</reference>
<feature type="signal peptide" evidence="3">
    <location>
        <begin position="1"/>
        <end position="34"/>
    </location>
</feature>